<feature type="domain" description="Cystatin" evidence="6">
    <location>
        <begin position="2"/>
        <end position="96"/>
    </location>
</feature>
<evidence type="ECO:0000256" key="2">
    <source>
        <dbReference type="ARBA" id="ARBA00009403"/>
    </source>
</evidence>
<dbReference type="PANTHER" id="PTHR11414:SF21">
    <property type="entry name" value="CYSTATIN 14A, TANDEM DUPLICATE 1-RELATED"/>
    <property type="match status" value="1"/>
</dbReference>
<comment type="subcellular location">
    <subcellularLocation>
        <location evidence="1">Cytoplasm</location>
    </subcellularLocation>
</comment>
<feature type="non-terminal residue" evidence="7">
    <location>
        <position position="96"/>
    </location>
</feature>
<evidence type="ECO:0000256" key="4">
    <source>
        <dbReference type="ARBA" id="ARBA00022690"/>
    </source>
</evidence>
<evidence type="ECO:0000259" key="6">
    <source>
        <dbReference type="SMART" id="SM00043"/>
    </source>
</evidence>
<sequence>MTLCGGTSDVKAITEEVTAVCNKVKPDLEAKLGVACASFEPKSYKSQVVAGTNYFVKVHVGDDKHVHLRIYKDLQGNVELHSHQADKSHEDPIEYF</sequence>
<protein>
    <submittedName>
        <fullName evidence="7">Cystatin</fullName>
    </submittedName>
</protein>
<dbReference type="PRINTS" id="PR00295">
    <property type="entry name" value="STEFINA"/>
</dbReference>
<accession>A0A076FGM2</accession>
<evidence type="ECO:0000256" key="5">
    <source>
        <dbReference type="ARBA" id="ARBA00022704"/>
    </source>
</evidence>
<evidence type="ECO:0000256" key="1">
    <source>
        <dbReference type="ARBA" id="ARBA00004496"/>
    </source>
</evidence>
<dbReference type="GO" id="GO:0005829">
    <property type="term" value="C:cytosol"/>
    <property type="evidence" value="ECO:0007669"/>
    <property type="project" value="TreeGrafter"/>
</dbReference>
<reference evidence="7" key="1">
    <citation type="submission" date="2013-08" db="EMBL/GenBank/DDBJ databases">
        <title>Paracyclopina nana immune related genes.</title>
        <authorList>
            <person name="Kim B.-M."/>
            <person name="Rhee J.-S."/>
            <person name="Lee J.-S."/>
        </authorList>
    </citation>
    <scope>NUCLEOTIDE SEQUENCE</scope>
</reference>
<keyword evidence="5" id="KW-0789">Thiol protease inhibitor</keyword>
<organism evidence="7">
    <name type="scientific">Paracyclopina nana</name>
    <name type="common">Marine copepod</name>
    <dbReference type="NCBI Taxonomy" id="565004"/>
    <lineage>
        <taxon>Eukaryota</taxon>
        <taxon>Metazoa</taxon>
        <taxon>Ecdysozoa</taxon>
        <taxon>Arthropoda</taxon>
        <taxon>Crustacea</taxon>
        <taxon>Multicrustacea</taxon>
        <taxon>Hexanauplia</taxon>
        <taxon>Copepoda</taxon>
        <taxon>Cyclopoida</taxon>
        <taxon>Cyclopettidae</taxon>
        <taxon>Paracyclopina</taxon>
    </lineage>
</organism>
<comment type="similarity">
    <text evidence="2">Belongs to the cystatin family.</text>
</comment>
<evidence type="ECO:0000256" key="3">
    <source>
        <dbReference type="ARBA" id="ARBA00022490"/>
    </source>
</evidence>
<dbReference type="InterPro" id="IPR046350">
    <property type="entry name" value="Cystatin_sf"/>
</dbReference>
<dbReference type="InterPro" id="IPR000010">
    <property type="entry name" value="Cystatin_dom"/>
</dbReference>
<proteinExistence type="evidence at transcript level"/>
<evidence type="ECO:0000313" key="7">
    <source>
        <dbReference type="EMBL" id="AII16544.1"/>
    </source>
</evidence>
<dbReference type="GO" id="GO:0004869">
    <property type="term" value="F:cysteine-type endopeptidase inhibitor activity"/>
    <property type="evidence" value="ECO:0007669"/>
    <property type="project" value="UniProtKB-KW"/>
</dbReference>
<dbReference type="PROSITE" id="PS00287">
    <property type="entry name" value="CYSTATIN"/>
    <property type="match status" value="1"/>
</dbReference>
<keyword evidence="3" id="KW-0963">Cytoplasm</keyword>
<dbReference type="InterPro" id="IPR018073">
    <property type="entry name" value="Prot_inh_cystat_CS"/>
</dbReference>
<dbReference type="SUPFAM" id="SSF54403">
    <property type="entry name" value="Cystatin/monellin"/>
    <property type="match status" value="1"/>
</dbReference>
<keyword evidence="4" id="KW-0646">Protease inhibitor</keyword>
<name>A0A076FGM2_PARNA</name>
<dbReference type="Gene3D" id="3.10.450.10">
    <property type="match status" value="1"/>
</dbReference>
<dbReference type="EMBL" id="KF516640">
    <property type="protein sequence ID" value="AII16544.1"/>
    <property type="molecule type" value="mRNA"/>
</dbReference>
<dbReference type="FunFam" id="3.10.450.10:FF:000001">
    <property type="entry name" value="Cystatin-A"/>
    <property type="match status" value="1"/>
</dbReference>
<dbReference type="PANTHER" id="PTHR11414">
    <property type="entry name" value="CYSTATIN FAMILY MEMBER"/>
    <property type="match status" value="1"/>
</dbReference>
<dbReference type="Pfam" id="PF00031">
    <property type="entry name" value="Cystatin"/>
    <property type="match status" value="1"/>
</dbReference>
<dbReference type="AlphaFoldDB" id="A0A076FGM2"/>
<dbReference type="SMART" id="SM00043">
    <property type="entry name" value="CY"/>
    <property type="match status" value="1"/>
</dbReference>
<dbReference type="InterPro" id="IPR001713">
    <property type="entry name" value="Prot_inh_stefin"/>
</dbReference>